<dbReference type="Proteomes" id="UP001519287">
    <property type="component" value="Unassembled WGS sequence"/>
</dbReference>
<dbReference type="RefSeq" id="WP_209971323.1">
    <property type="nucleotide sequence ID" value="NZ_JAGGLB010000005.1"/>
</dbReference>
<evidence type="ECO:0008006" key="3">
    <source>
        <dbReference type="Google" id="ProtNLM"/>
    </source>
</evidence>
<gene>
    <name evidence="1" type="ORF">J2Z66_002168</name>
</gene>
<evidence type="ECO:0000313" key="1">
    <source>
        <dbReference type="EMBL" id="MBP1990562.1"/>
    </source>
</evidence>
<evidence type="ECO:0000313" key="2">
    <source>
        <dbReference type="Proteomes" id="UP001519287"/>
    </source>
</evidence>
<name>A0ABS4ISL2_9BACL</name>
<comment type="caution">
    <text evidence="1">The sequence shown here is derived from an EMBL/GenBank/DDBJ whole genome shotgun (WGS) entry which is preliminary data.</text>
</comment>
<sequence>MHTQLSGCIEAINLCHKEGYYDKSPQAIGRLEALYASIFMPQDRSKISKNQYESSLSWERKLIELFESSSVDDIWPLVKQVEDDIIFNHLALYVIEKLISQQQIEASYAYIEQLKVLHIFKEEDNRYTGYRVLLKYYAEQADTGHFLEILKKSEPIKERYEIENCKTILVSETSKKHGWEAALTLCKHKKIGEKYTIAALLPVAETWNYEDMKQLFLDQPHLETEKNPVRTQLCVAAFCHQMRRKWDPLFFQEVFDLADQTDPSIKWGDCRMRDGLLLDIGLACQDIELVTKCKKAIKNNSIKKELTWQIDHLKKQKKQ</sequence>
<organism evidence="1 2">
    <name type="scientific">Paenibacillus eucommiae</name>
    <dbReference type="NCBI Taxonomy" id="1355755"/>
    <lineage>
        <taxon>Bacteria</taxon>
        <taxon>Bacillati</taxon>
        <taxon>Bacillota</taxon>
        <taxon>Bacilli</taxon>
        <taxon>Bacillales</taxon>
        <taxon>Paenibacillaceae</taxon>
        <taxon>Paenibacillus</taxon>
    </lineage>
</organism>
<reference evidence="1 2" key="1">
    <citation type="submission" date="2021-03" db="EMBL/GenBank/DDBJ databases">
        <title>Genomic Encyclopedia of Type Strains, Phase IV (KMG-IV): sequencing the most valuable type-strain genomes for metagenomic binning, comparative biology and taxonomic classification.</title>
        <authorList>
            <person name="Goeker M."/>
        </authorList>
    </citation>
    <scope>NUCLEOTIDE SEQUENCE [LARGE SCALE GENOMIC DNA]</scope>
    <source>
        <strain evidence="1 2">DSM 26048</strain>
    </source>
</reference>
<protein>
    <recommendedName>
        <fullName evidence="3">HEAT repeat domain-containing protein</fullName>
    </recommendedName>
</protein>
<dbReference type="EMBL" id="JAGGLB010000005">
    <property type="protein sequence ID" value="MBP1990562.1"/>
    <property type="molecule type" value="Genomic_DNA"/>
</dbReference>
<proteinExistence type="predicted"/>
<accession>A0ABS4ISL2</accession>
<keyword evidence="2" id="KW-1185">Reference proteome</keyword>